<evidence type="ECO:0000313" key="3">
    <source>
        <dbReference type="Proteomes" id="UP000249396"/>
    </source>
</evidence>
<dbReference type="Proteomes" id="UP000249396">
    <property type="component" value="Unassembled WGS sequence"/>
</dbReference>
<feature type="compositionally biased region" description="Basic and acidic residues" evidence="1">
    <location>
        <begin position="74"/>
        <end position="89"/>
    </location>
</feature>
<evidence type="ECO:0000313" key="2">
    <source>
        <dbReference type="EMBL" id="PZN76100.1"/>
    </source>
</evidence>
<gene>
    <name evidence="2" type="ORF">DM484_17230</name>
</gene>
<organism evidence="2 3">
    <name type="scientific">Candidatus Methylumidiphilus alinenensis</name>
    <dbReference type="NCBI Taxonomy" id="2202197"/>
    <lineage>
        <taxon>Bacteria</taxon>
        <taxon>Pseudomonadati</taxon>
        <taxon>Pseudomonadota</taxon>
        <taxon>Gammaproteobacteria</taxon>
        <taxon>Methylococcales</taxon>
        <taxon>Candidatus Methylumidiphilus</taxon>
    </lineage>
</organism>
<reference evidence="2 3" key="1">
    <citation type="journal article" date="2018" name="Aquat. Microb. Ecol.">
        <title>Gammaproteobacterial methanotrophs dominate.</title>
        <authorList>
            <person name="Rissanen A.J."/>
            <person name="Saarenheimo J."/>
            <person name="Tiirola M."/>
            <person name="Peura S."/>
            <person name="Aalto S.L."/>
            <person name="Karvinen A."/>
            <person name="Nykanen H."/>
        </authorList>
    </citation>
    <scope>NUCLEOTIDE SEQUENCE [LARGE SCALE GENOMIC DNA]</scope>
    <source>
        <strain evidence="2">AMbin10</strain>
    </source>
</reference>
<accession>A0A2W4SLB2</accession>
<feature type="non-terminal residue" evidence="2">
    <location>
        <position position="1"/>
    </location>
</feature>
<proteinExistence type="predicted"/>
<protein>
    <submittedName>
        <fullName evidence="2">Uncharacterized protein</fullName>
    </submittedName>
</protein>
<comment type="caution">
    <text evidence="2">The sequence shown here is derived from an EMBL/GenBank/DDBJ whole genome shotgun (WGS) entry which is preliminary data.</text>
</comment>
<feature type="compositionally biased region" description="Basic and acidic residues" evidence="1">
    <location>
        <begin position="30"/>
        <end position="43"/>
    </location>
</feature>
<evidence type="ECO:0000256" key="1">
    <source>
        <dbReference type="SAM" id="MobiDB-lite"/>
    </source>
</evidence>
<feature type="region of interest" description="Disordered" evidence="1">
    <location>
        <begin position="1"/>
        <end position="91"/>
    </location>
</feature>
<sequence>CAGSQAPAWEPRPRSSSFKDIGKTKALRTLTERESRARKRDGMRYQAGTAVPKLELGNERSSSRRSQAGAWERAGARERADERSHENEQNNRINILKSRIQPCLEAAIEC</sequence>
<dbReference type="EMBL" id="QJPH01000367">
    <property type="protein sequence ID" value="PZN76100.1"/>
    <property type="molecule type" value="Genomic_DNA"/>
</dbReference>
<name>A0A2W4SLB2_9GAMM</name>
<dbReference type="AlphaFoldDB" id="A0A2W4SLB2"/>